<dbReference type="EMBL" id="CP094529">
    <property type="protein sequence ID" value="UOE37282.1"/>
    <property type="molecule type" value="Genomic_DNA"/>
</dbReference>
<proteinExistence type="predicted"/>
<keyword evidence="2" id="KW-1185">Reference proteome</keyword>
<reference evidence="1 2" key="1">
    <citation type="submission" date="2022-03" db="EMBL/GenBank/DDBJ databases">
        <title>Chryseobacterium sp. isolated from the Andong Sikhe.</title>
        <authorList>
            <person name="Won M."/>
            <person name="Kim S.-J."/>
            <person name="Kwon S.-W."/>
        </authorList>
    </citation>
    <scope>NUCLEOTIDE SEQUENCE [LARGE SCALE GENOMIC DNA]</scope>
    <source>
        <strain evidence="1 2">ADR-1</strain>
    </source>
</reference>
<sequence>MNKQILDFWVGNFQTEEDFYNFVEEDENYYTNEESDDSYISKFAESQDTVWFDQDLLEYGFEEGIQHFAEYSFAEQWLPVLVNRMNEMNLKFEVNSLIFVSHGQIPQPKSVENDDFSLSYLGGIEFEF</sequence>
<protein>
    <submittedName>
        <fullName evidence="1">Immunity 22 family protein</fullName>
    </submittedName>
</protein>
<name>A0ABY4BDP1_9FLAO</name>
<accession>A0ABY4BDP1</accession>
<organism evidence="1 2">
    <name type="scientific">Chryseobacterium oryzae</name>
    <dbReference type="NCBI Taxonomy" id="2929799"/>
    <lineage>
        <taxon>Bacteria</taxon>
        <taxon>Pseudomonadati</taxon>
        <taxon>Bacteroidota</taxon>
        <taxon>Flavobacteriia</taxon>
        <taxon>Flavobacteriales</taxon>
        <taxon>Weeksellaceae</taxon>
        <taxon>Chryseobacterium group</taxon>
        <taxon>Chryseobacterium</taxon>
    </lineage>
</organism>
<evidence type="ECO:0000313" key="2">
    <source>
        <dbReference type="Proteomes" id="UP000831068"/>
    </source>
</evidence>
<dbReference type="Proteomes" id="UP000831068">
    <property type="component" value="Chromosome"/>
</dbReference>
<evidence type="ECO:0000313" key="1">
    <source>
        <dbReference type="EMBL" id="UOE37282.1"/>
    </source>
</evidence>
<gene>
    <name evidence="1" type="ORF">MTP08_09405</name>
</gene>
<dbReference type="RefSeq" id="WP_243575789.1">
    <property type="nucleotide sequence ID" value="NZ_CP094529.1"/>
</dbReference>